<evidence type="ECO:0000256" key="1">
    <source>
        <dbReference type="SAM" id="MobiDB-lite"/>
    </source>
</evidence>
<dbReference type="AlphaFoldDB" id="A0A4Y7SR59"/>
<feature type="region of interest" description="Disordered" evidence="1">
    <location>
        <begin position="25"/>
        <end position="69"/>
    </location>
</feature>
<dbReference type="EMBL" id="QPFP01000068">
    <property type="protein sequence ID" value="TEB24346.1"/>
    <property type="molecule type" value="Genomic_DNA"/>
</dbReference>
<proteinExistence type="predicted"/>
<sequence>MNPQKDGRLVVRNTYEDLPSFIKQHSASPSSLSHLPASTSFEAPLKPRCHGLQGSEAKDPSHPLLNSAN</sequence>
<gene>
    <name evidence="2" type="ORF">FA13DRAFT_1739378</name>
</gene>
<dbReference type="Proteomes" id="UP000298030">
    <property type="component" value="Unassembled WGS sequence"/>
</dbReference>
<keyword evidence="3" id="KW-1185">Reference proteome</keyword>
<organism evidence="2 3">
    <name type="scientific">Coprinellus micaceus</name>
    <name type="common">Glistening ink-cap mushroom</name>
    <name type="synonym">Coprinus micaceus</name>
    <dbReference type="NCBI Taxonomy" id="71717"/>
    <lineage>
        <taxon>Eukaryota</taxon>
        <taxon>Fungi</taxon>
        <taxon>Dikarya</taxon>
        <taxon>Basidiomycota</taxon>
        <taxon>Agaricomycotina</taxon>
        <taxon>Agaricomycetes</taxon>
        <taxon>Agaricomycetidae</taxon>
        <taxon>Agaricales</taxon>
        <taxon>Agaricineae</taxon>
        <taxon>Psathyrellaceae</taxon>
        <taxon>Coprinellus</taxon>
    </lineage>
</organism>
<feature type="compositionally biased region" description="Low complexity" evidence="1">
    <location>
        <begin position="25"/>
        <end position="38"/>
    </location>
</feature>
<name>A0A4Y7SR59_COPMI</name>
<reference evidence="2 3" key="1">
    <citation type="journal article" date="2019" name="Nat. Ecol. Evol.">
        <title>Megaphylogeny resolves global patterns of mushroom evolution.</title>
        <authorList>
            <person name="Varga T."/>
            <person name="Krizsan K."/>
            <person name="Foldi C."/>
            <person name="Dima B."/>
            <person name="Sanchez-Garcia M."/>
            <person name="Sanchez-Ramirez S."/>
            <person name="Szollosi G.J."/>
            <person name="Szarkandi J.G."/>
            <person name="Papp V."/>
            <person name="Albert L."/>
            <person name="Andreopoulos W."/>
            <person name="Angelini C."/>
            <person name="Antonin V."/>
            <person name="Barry K.W."/>
            <person name="Bougher N.L."/>
            <person name="Buchanan P."/>
            <person name="Buyck B."/>
            <person name="Bense V."/>
            <person name="Catcheside P."/>
            <person name="Chovatia M."/>
            <person name="Cooper J."/>
            <person name="Damon W."/>
            <person name="Desjardin D."/>
            <person name="Finy P."/>
            <person name="Geml J."/>
            <person name="Haridas S."/>
            <person name="Hughes K."/>
            <person name="Justo A."/>
            <person name="Karasinski D."/>
            <person name="Kautmanova I."/>
            <person name="Kiss B."/>
            <person name="Kocsube S."/>
            <person name="Kotiranta H."/>
            <person name="LaButti K.M."/>
            <person name="Lechner B.E."/>
            <person name="Liimatainen K."/>
            <person name="Lipzen A."/>
            <person name="Lukacs Z."/>
            <person name="Mihaltcheva S."/>
            <person name="Morgado L.N."/>
            <person name="Niskanen T."/>
            <person name="Noordeloos M.E."/>
            <person name="Ohm R.A."/>
            <person name="Ortiz-Santana B."/>
            <person name="Ovrebo C."/>
            <person name="Racz N."/>
            <person name="Riley R."/>
            <person name="Savchenko A."/>
            <person name="Shiryaev A."/>
            <person name="Soop K."/>
            <person name="Spirin V."/>
            <person name="Szebenyi C."/>
            <person name="Tomsovsky M."/>
            <person name="Tulloss R.E."/>
            <person name="Uehling J."/>
            <person name="Grigoriev I.V."/>
            <person name="Vagvolgyi C."/>
            <person name="Papp T."/>
            <person name="Martin F.M."/>
            <person name="Miettinen O."/>
            <person name="Hibbett D.S."/>
            <person name="Nagy L.G."/>
        </authorList>
    </citation>
    <scope>NUCLEOTIDE SEQUENCE [LARGE SCALE GENOMIC DNA]</scope>
    <source>
        <strain evidence="2 3">FP101781</strain>
    </source>
</reference>
<evidence type="ECO:0000313" key="3">
    <source>
        <dbReference type="Proteomes" id="UP000298030"/>
    </source>
</evidence>
<evidence type="ECO:0000313" key="2">
    <source>
        <dbReference type="EMBL" id="TEB24346.1"/>
    </source>
</evidence>
<protein>
    <submittedName>
        <fullName evidence="2">Uncharacterized protein</fullName>
    </submittedName>
</protein>
<accession>A0A4Y7SR59</accession>
<comment type="caution">
    <text evidence="2">The sequence shown here is derived from an EMBL/GenBank/DDBJ whole genome shotgun (WGS) entry which is preliminary data.</text>
</comment>